<name>A0ABZ2FII0_9PSED</name>
<dbReference type="EMBL" id="CP145723">
    <property type="protein sequence ID" value="WWM64626.1"/>
    <property type="molecule type" value="Genomic_DNA"/>
</dbReference>
<protein>
    <submittedName>
        <fullName evidence="1">Uncharacterized protein</fullName>
    </submittedName>
</protein>
<evidence type="ECO:0000313" key="1">
    <source>
        <dbReference type="EMBL" id="WWM64626.1"/>
    </source>
</evidence>
<dbReference type="SUPFAM" id="SSF51735">
    <property type="entry name" value="NAD(P)-binding Rossmann-fold domains"/>
    <property type="match status" value="1"/>
</dbReference>
<gene>
    <name evidence="1" type="ORF">V6W80_12855</name>
</gene>
<evidence type="ECO:0000313" key="2">
    <source>
        <dbReference type="Proteomes" id="UP001372714"/>
    </source>
</evidence>
<dbReference type="Proteomes" id="UP001372714">
    <property type="component" value="Chromosome"/>
</dbReference>
<proteinExistence type="predicted"/>
<accession>A0ABZ2FII0</accession>
<organism evidence="1 2">
    <name type="scientific">Pseudomonas benzopyrenica</name>
    <dbReference type="NCBI Taxonomy" id="2993566"/>
    <lineage>
        <taxon>Bacteria</taxon>
        <taxon>Pseudomonadati</taxon>
        <taxon>Pseudomonadota</taxon>
        <taxon>Gammaproteobacteria</taxon>
        <taxon>Pseudomonadales</taxon>
        <taxon>Pseudomonadaceae</taxon>
        <taxon>Pseudomonas</taxon>
    </lineage>
</organism>
<dbReference type="InterPro" id="IPR036291">
    <property type="entry name" value="NAD(P)-bd_dom_sf"/>
</dbReference>
<keyword evidence="2" id="KW-1185">Reference proteome</keyword>
<reference evidence="1 2" key="1">
    <citation type="submission" date="2024-02" db="EMBL/GenBank/DDBJ databases">
        <title>The whole genome sequence of Pseudomonas benzopyrenica MLY92.</title>
        <authorList>
            <person name="Liu Y."/>
        </authorList>
    </citation>
    <scope>NUCLEOTIDE SEQUENCE [LARGE SCALE GENOMIC DNA]</scope>
    <source>
        <strain evidence="1 2">MLY92</strain>
    </source>
</reference>
<sequence length="41" mass="4627">MPHFAVKFGAERMLVAMGFGATVLRPTYFIDNEARLKDVIL</sequence>
<dbReference type="RefSeq" id="WP_017641259.1">
    <property type="nucleotide sequence ID" value="NZ_CP145723.1"/>
</dbReference>